<comment type="caution">
    <text evidence="2">The sequence shown here is derived from an EMBL/GenBank/DDBJ whole genome shotgun (WGS) entry which is preliminary data.</text>
</comment>
<reference evidence="2 3" key="1">
    <citation type="submission" date="2020-08" db="EMBL/GenBank/DDBJ databases">
        <title>Genomic Encyclopedia of Type Strains, Phase IV (KMG-IV): sequencing the most valuable type-strain genomes for metagenomic binning, comparative biology and taxonomic classification.</title>
        <authorList>
            <person name="Goeker M."/>
        </authorList>
    </citation>
    <scope>NUCLEOTIDE SEQUENCE [LARGE SCALE GENOMIC DNA]</scope>
    <source>
        <strain evidence="2 3">DSM 4491</strain>
    </source>
</reference>
<name>A0A841QG12_9PROT</name>
<evidence type="ECO:0000259" key="1">
    <source>
        <dbReference type="Pfam" id="PF06890"/>
    </source>
</evidence>
<sequence length="174" mass="18108">MSNAFSRLGRRVSMALGLGRLTSNTDEQASTHTVQAALAGGELRSDVPLLQQVGFHSRPLPGSDVVVLFQAGDRSRGVAVATGDQRYYPRDLQPGDACLYHVKTGARVWLKADGSISISTSGPLNITASEAAFNCPITSTGDISAKGDVLAGKISLTNHKHPVQAAPGTTGAPE</sequence>
<dbReference type="InterPro" id="IPR053861">
    <property type="entry name" value="Phage_Mu_Gp45_N"/>
</dbReference>
<evidence type="ECO:0000313" key="3">
    <source>
        <dbReference type="Proteomes" id="UP000578000"/>
    </source>
</evidence>
<proteinExistence type="predicted"/>
<dbReference type="PIRSF" id="PIRSF012337">
    <property type="entry name" value="gp45"/>
    <property type="match status" value="1"/>
</dbReference>
<protein>
    <submittedName>
        <fullName evidence="2">Phage baseplate assembly protein V</fullName>
    </submittedName>
</protein>
<keyword evidence="3" id="KW-1185">Reference proteome</keyword>
<organism evidence="2 3">
    <name type="scientific">Acetobacter lovaniensis</name>
    <dbReference type="NCBI Taxonomy" id="104100"/>
    <lineage>
        <taxon>Bacteria</taxon>
        <taxon>Pseudomonadati</taxon>
        <taxon>Pseudomonadota</taxon>
        <taxon>Alphaproteobacteria</taxon>
        <taxon>Acetobacterales</taxon>
        <taxon>Acetobacteraceae</taxon>
        <taxon>Acetobacter</taxon>
    </lineage>
</organism>
<dbReference type="NCBIfam" id="TIGR01644">
    <property type="entry name" value="phage_P2_V"/>
    <property type="match status" value="1"/>
</dbReference>
<dbReference type="RefSeq" id="WP_166112833.1">
    <property type="nucleotide sequence ID" value="NZ_BAABDB010000040.1"/>
</dbReference>
<dbReference type="EMBL" id="JACHIE010000005">
    <property type="protein sequence ID" value="MBB6456992.1"/>
    <property type="molecule type" value="Genomic_DNA"/>
</dbReference>
<evidence type="ECO:0000313" key="2">
    <source>
        <dbReference type="EMBL" id="MBB6456992.1"/>
    </source>
</evidence>
<dbReference type="Proteomes" id="UP000578000">
    <property type="component" value="Unassembled WGS sequence"/>
</dbReference>
<dbReference type="Pfam" id="PF06890">
    <property type="entry name" value="Phage_Mu_Gp45"/>
    <property type="match status" value="1"/>
</dbReference>
<accession>A0A841QG12</accession>
<dbReference type="InterPro" id="IPR013046">
    <property type="entry name" value="GpV/Gp45"/>
</dbReference>
<dbReference type="AlphaFoldDB" id="A0A841QG12"/>
<gene>
    <name evidence="2" type="ORF">HNR55_001575</name>
</gene>
<feature type="domain" description="Bacteriophage Mu Gp45 N-terminal" evidence="1">
    <location>
        <begin position="24"/>
        <end position="86"/>
    </location>
</feature>
<dbReference type="InterPro" id="IPR014462">
    <property type="entry name" value="Phage_Mu_Gp45"/>
</dbReference>